<proteinExistence type="predicted"/>
<gene>
    <name evidence="1" type="ORF">SanaruYs_11400</name>
</gene>
<dbReference type="Pfam" id="PF05013">
    <property type="entry name" value="FGase"/>
    <property type="match status" value="1"/>
</dbReference>
<dbReference type="Proteomes" id="UP000288227">
    <property type="component" value="Unassembled WGS sequence"/>
</dbReference>
<sequence>MNKTYFIEQTTAPEVPIILSVPHCGTAFPHELKNDFKKELTHAPDDTDWFVHKLYDFAPALGITMIHANYSRWVIDLNRDPESKPLYNDGRIITALCPTTTFFGAPIYNDERKEVEQQEVNRRVQQYYKPYHSKLAELIEEKKEKFGKVLLWDCHSIRQHVPTIYKEKFPDLILGNADGTSASEEIINITLNSLQQGDYSVFHNHPFKGGYITRNFGKPAHQVHALQLEMSKTMYMDDQEQRYSEARANKMRDLLKAVLTKLIIALK</sequence>
<name>A0A401U7Q3_9BACT</name>
<organism evidence="1 2">
    <name type="scientific">Chryseotalea sanaruensis</name>
    <dbReference type="NCBI Taxonomy" id="2482724"/>
    <lineage>
        <taxon>Bacteria</taxon>
        <taxon>Pseudomonadati</taxon>
        <taxon>Bacteroidota</taxon>
        <taxon>Cytophagia</taxon>
        <taxon>Cytophagales</taxon>
        <taxon>Chryseotaleaceae</taxon>
        <taxon>Chryseotalea</taxon>
    </lineage>
</organism>
<comment type="caution">
    <text evidence="1">The sequence shown here is derived from an EMBL/GenBank/DDBJ whole genome shotgun (WGS) entry which is preliminary data.</text>
</comment>
<dbReference type="EMBL" id="BHXQ01000002">
    <property type="protein sequence ID" value="GCC50921.1"/>
    <property type="molecule type" value="Genomic_DNA"/>
</dbReference>
<evidence type="ECO:0000313" key="2">
    <source>
        <dbReference type="Proteomes" id="UP000288227"/>
    </source>
</evidence>
<dbReference type="InterPro" id="IPR007709">
    <property type="entry name" value="N-FG_amidohydro"/>
</dbReference>
<reference evidence="1 2" key="1">
    <citation type="submission" date="2018-11" db="EMBL/GenBank/DDBJ databases">
        <title>Chryseotalea sanarue gen. nov., sp., nov., a member of the family Cytophagaceae, isolated from a brackish lake in Hamamatsu Japan.</title>
        <authorList>
            <person name="Maejima Y."/>
            <person name="Iino T."/>
            <person name="Muraguchi Y."/>
            <person name="Fukuda K."/>
            <person name="Ohkuma M."/>
            <person name="Moriuchi R."/>
            <person name="Dohra H."/>
            <person name="Kimbara K."/>
            <person name="Shintani M."/>
        </authorList>
    </citation>
    <scope>NUCLEOTIDE SEQUENCE [LARGE SCALE GENOMIC DNA]</scope>
    <source>
        <strain evidence="1 2">Ys</strain>
    </source>
</reference>
<protein>
    <submittedName>
        <fullName evidence="1">N-formylglutamate deformylase</fullName>
    </submittedName>
</protein>
<keyword evidence="2" id="KW-1185">Reference proteome</keyword>
<accession>A0A401U7Q3</accession>
<evidence type="ECO:0000313" key="1">
    <source>
        <dbReference type="EMBL" id="GCC50921.1"/>
    </source>
</evidence>
<dbReference type="OrthoDB" id="8716700at2"/>
<dbReference type="AlphaFoldDB" id="A0A401U7Q3"/>
<dbReference type="SUPFAM" id="SSF53187">
    <property type="entry name" value="Zn-dependent exopeptidases"/>
    <property type="match status" value="1"/>
</dbReference>
<dbReference type="Gene3D" id="3.40.630.40">
    <property type="entry name" value="Zn-dependent exopeptidases"/>
    <property type="match status" value="1"/>
</dbReference>